<dbReference type="InterPro" id="IPR058240">
    <property type="entry name" value="rSAM_sf"/>
</dbReference>
<feature type="compositionally biased region" description="Low complexity" evidence="1">
    <location>
        <begin position="407"/>
        <end position="420"/>
    </location>
</feature>
<evidence type="ECO:0008006" key="3">
    <source>
        <dbReference type="Google" id="ProtNLM"/>
    </source>
</evidence>
<dbReference type="Gene3D" id="3.20.20.70">
    <property type="entry name" value="Aldolase class I"/>
    <property type="match status" value="1"/>
</dbReference>
<feature type="compositionally biased region" description="Basic and acidic residues" evidence="1">
    <location>
        <begin position="441"/>
        <end position="456"/>
    </location>
</feature>
<dbReference type="SUPFAM" id="SSF102114">
    <property type="entry name" value="Radical SAM enzymes"/>
    <property type="match status" value="1"/>
</dbReference>
<dbReference type="NCBIfam" id="NF045502">
    <property type="entry name" value="variant_rSAM"/>
    <property type="match status" value="1"/>
</dbReference>
<name>A0AAT9HH08_9ACTN</name>
<evidence type="ECO:0000313" key="2">
    <source>
        <dbReference type="EMBL" id="BFO16648.1"/>
    </source>
</evidence>
<feature type="compositionally biased region" description="Polar residues" evidence="1">
    <location>
        <begin position="421"/>
        <end position="432"/>
    </location>
</feature>
<reference evidence="2" key="2">
    <citation type="submission" date="2024-07" db="EMBL/GenBank/DDBJ databases">
        <title>Streptomyces haneummycinica sp. nov., a new antibiotic-producing actinobacterium isolated from marine sediment.</title>
        <authorList>
            <person name="Uemura M."/>
            <person name="Hamada M."/>
            <person name="Hirano S."/>
            <person name="Kobayashi K."/>
            <person name="Ohshiro T."/>
            <person name="Kobayashi T."/>
            <person name="Terahara T."/>
        </authorList>
    </citation>
    <scope>NUCLEOTIDE SEQUENCE</scope>
    <source>
        <strain evidence="2">KM77-8</strain>
    </source>
</reference>
<organism evidence="2">
    <name type="scientific">Streptomyces haneummycinicus</name>
    <dbReference type="NCBI Taxonomy" id="3074435"/>
    <lineage>
        <taxon>Bacteria</taxon>
        <taxon>Bacillati</taxon>
        <taxon>Actinomycetota</taxon>
        <taxon>Actinomycetes</taxon>
        <taxon>Kitasatosporales</taxon>
        <taxon>Streptomycetaceae</taxon>
        <taxon>Streptomyces</taxon>
    </lineage>
</organism>
<protein>
    <recommendedName>
        <fullName evidence="3">Radical SAM protein</fullName>
    </recommendedName>
</protein>
<feature type="region of interest" description="Disordered" evidence="1">
    <location>
        <begin position="404"/>
        <end position="461"/>
    </location>
</feature>
<accession>A0AAT9HH08</accession>
<dbReference type="InterPro" id="IPR013785">
    <property type="entry name" value="Aldolase_TIM"/>
</dbReference>
<feature type="compositionally biased region" description="Pro residues" evidence="1">
    <location>
        <begin position="550"/>
        <end position="566"/>
    </location>
</feature>
<gene>
    <name evidence="2" type="ORF">SHKM778_30360</name>
</gene>
<sequence length="566" mass="62961">MGSRTALVEDLMERFPHVPREAVFKEDLLRGGVAFDPSALSDNEDGEVKPKSYFIFSFDHGTLPELGEAALRRPPEEIILTGGPYDLRRTVVSVRVNPASPYRVAADEHGVLGLYLDGKRISDVGVPPMPEYYRHKLANGKSVMEVAPTIQWGYLIYLTAFRVCQYFGAKEECQYCDINHNWRQHKAAGRPYTGVKDVDEVLEALDIINTYDTAKTSTAYTLTGGAITSKVQGLDEADFYGRYAKAIEEHFPGRWIGKVVAQALPKDDVRRFKDYGVQIYHPNYEVWDEYLFKMYCPGKERYVGRDEWHRRILDSADVFGARNVIPNFVAGVEMAEPFGFKTVDEAIDSTTEGLRFFMSHGITPRFTTWCPEPTTPLGKANPQGAPLEYHIRLLQAYRQTMDDFGLASPPATARPDPATRCSPSAPSWTASRPRNPPGRSEPAEHSAGRGRPELRRSGLPCVSLPVRPLRGVAMPPHKVREALVICSKVVKSSATAARFPTTLMPRWPVDLVRDAGVSCPTCRALKVPLKRRCSPSAGTRRSPTPTCARPVPPPPPNSPARPSPRA</sequence>
<proteinExistence type="predicted"/>
<dbReference type="AlphaFoldDB" id="A0AAT9HH08"/>
<reference evidence="2" key="1">
    <citation type="submission" date="2024-06" db="EMBL/GenBank/DDBJ databases">
        <authorList>
            <consortium name="consrtm"/>
            <person name="Uemura M."/>
            <person name="Terahara T."/>
        </authorList>
    </citation>
    <scope>NUCLEOTIDE SEQUENCE</scope>
    <source>
        <strain evidence="2">KM77-8</strain>
    </source>
</reference>
<evidence type="ECO:0000256" key="1">
    <source>
        <dbReference type="SAM" id="MobiDB-lite"/>
    </source>
</evidence>
<feature type="region of interest" description="Disordered" evidence="1">
    <location>
        <begin position="530"/>
        <end position="566"/>
    </location>
</feature>
<dbReference type="EMBL" id="AP035768">
    <property type="protein sequence ID" value="BFO16648.1"/>
    <property type="molecule type" value="Genomic_DNA"/>
</dbReference>